<dbReference type="GO" id="GO:0004114">
    <property type="term" value="F:3',5'-cyclic-nucleotide phosphodiesterase activity"/>
    <property type="evidence" value="ECO:0007669"/>
    <property type="project" value="InterPro"/>
</dbReference>
<accession>A0A9N8HDE9</accession>
<dbReference type="Pfam" id="PF00233">
    <property type="entry name" value="PDEase_I"/>
    <property type="match status" value="1"/>
</dbReference>
<evidence type="ECO:0000313" key="3">
    <source>
        <dbReference type="EMBL" id="CAB9508707.1"/>
    </source>
</evidence>
<protein>
    <submittedName>
        <fullName evidence="3">Guanylate cyclase</fullName>
    </submittedName>
</protein>
<evidence type="ECO:0000259" key="2">
    <source>
        <dbReference type="Pfam" id="PF00233"/>
    </source>
</evidence>
<dbReference type="InterPro" id="IPR036971">
    <property type="entry name" value="PDEase_catalytic_dom_sf"/>
</dbReference>
<sequence>MTKLSAPLSSILERDLLSFSRKPPDAQQPSPRQLQNPVESRRDPDSVTRPSAVQEQVHSLVEQIREIHNDCPFHGFDHCVQVVQNAHVMLLKSQPSLEEPLPSFAADKLSNLALTLACFVPRCASSWNRIPNFCLAKVDPEPNEKYKGQALAEQHSFEVSWKLLMNDEFADLRTCLYLNTQELMRFRHLIIMSVLATDIFSPDLVEGHQTRWRNAFGALTAGDQEEAERRKSLPVCCHRF</sequence>
<evidence type="ECO:0000313" key="4">
    <source>
        <dbReference type="Proteomes" id="UP001153069"/>
    </source>
</evidence>
<name>A0A9N8HDE9_9STRA</name>
<keyword evidence="4" id="KW-1185">Reference proteome</keyword>
<dbReference type="SUPFAM" id="SSF109604">
    <property type="entry name" value="HD-domain/PDEase-like"/>
    <property type="match status" value="1"/>
</dbReference>
<feature type="compositionally biased region" description="Polar residues" evidence="1">
    <location>
        <begin position="27"/>
        <end position="38"/>
    </location>
</feature>
<organism evidence="3 4">
    <name type="scientific">Seminavis robusta</name>
    <dbReference type="NCBI Taxonomy" id="568900"/>
    <lineage>
        <taxon>Eukaryota</taxon>
        <taxon>Sar</taxon>
        <taxon>Stramenopiles</taxon>
        <taxon>Ochrophyta</taxon>
        <taxon>Bacillariophyta</taxon>
        <taxon>Bacillariophyceae</taxon>
        <taxon>Bacillariophycidae</taxon>
        <taxon>Naviculales</taxon>
        <taxon>Naviculaceae</taxon>
        <taxon>Seminavis</taxon>
    </lineage>
</organism>
<dbReference type="Gene3D" id="1.10.1300.10">
    <property type="entry name" value="3'5'-cyclic nucleotide phosphodiesterase, catalytic domain"/>
    <property type="match status" value="1"/>
</dbReference>
<gene>
    <name evidence="3" type="ORF">SEMRO_357_G125590.1</name>
</gene>
<dbReference type="Proteomes" id="UP001153069">
    <property type="component" value="Unassembled WGS sequence"/>
</dbReference>
<dbReference type="EMBL" id="CAICTM010000356">
    <property type="protein sequence ID" value="CAB9508707.1"/>
    <property type="molecule type" value="Genomic_DNA"/>
</dbReference>
<reference evidence="3" key="1">
    <citation type="submission" date="2020-06" db="EMBL/GenBank/DDBJ databases">
        <authorList>
            <consortium name="Plant Systems Biology data submission"/>
        </authorList>
    </citation>
    <scope>NUCLEOTIDE SEQUENCE</scope>
    <source>
        <strain evidence="3">D6</strain>
    </source>
</reference>
<evidence type="ECO:0000256" key="1">
    <source>
        <dbReference type="SAM" id="MobiDB-lite"/>
    </source>
</evidence>
<dbReference type="AlphaFoldDB" id="A0A9N8HDE9"/>
<comment type="caution">
    <text evidence="3">The sequence shown here is derived from an EMBL/GenBank/DDBJ whole genome shotgun (WGS) entry which is preliminary data.</text>
</comment>
<dbReference type="GO" id="GO:0007165">
    <property type="term" value="P:signal transduction"/>
    <property type="evidence" value="ECO:0007669"/>
    <property type="project" value="InterPro"/>
</dbReference>
<dbReference type="InterPro" id="IPR002073">
    <property type="entry name" value="PDEase_catalytic_dom"/>
</dbReference>
<feature type="region of interest" description="Disordered" evidence="1">
    <location>
        <begin position="17"/>
        <end position="51"/>
    </location>
</feature>
<feature type="domain" description="PDEase" evidence="2">
    <location>
        <begin position="73"/>
        <end position="199"/>
    </location>
</feature>
<proteinExistence type="predicted"/>